<protein>
    <submittedName>
        <fullName evidence="2">Uncharacterized protein</fullName>
    </submittedName>
</protein>
<evidence type="ECO:0000256" key="1">
    <source>
        <dbReference type="SAM" id="Phobius"/>
    </source>
</evidence>
<keyword evidence="3" id="KW-1185">Reference proteome</keyword>
<dbReference type="EMBL" id="BOSE01000006">
    <property type="protein sequence ID" value="GIP17553.1"/>
    <property type="molecule type" value="Genomic_DNA"/>
</dbReference>
<gene>
    <name evidence="2" type="ORF">J40TS1_31950</name>
</gene>
<dbReference type="AlphaFoldDB" id="A0A919YVF9"/>
<proteinExistence type="predicted"/>
<keyword evidence="1" id="KW-0472">Membrane</keyword>
<evidence type="ECO:0000313" key="3">
    <source>
        <dbReference type="Proteomes" id="UP000683139"/>
    </source>
</evidence>
<organism evidence="2 3">
    <name type="scientific">Paenibacillus montaniterrae</name>
    <dbReference type="NCBI Taxonomy" id="429341"/>
    <lineage>
        <taxon>Bacteria</taxon>
        <taxon>Bacillati</taxon>
        <taxon>Bacillota</taxon>
        <taxon>Bacilli</taxon>
        <taxon>Bacillales</taxon>
        <taxon>Paenibacillaceae</taxon>
        <taxon>Paenibacillus</taxon>
    </lineage>
</organism>
<sequence length="244" mass="28026">MKLLKLVGVLVGVIALNIIILSPGLLGVDITSSSAFEKSVALTILILSAAVVFYASYIYLFGRTGKVLIREEEPAEDDYYGQVARYRNHKIFSAEVSIAMDQIERMKEKKVALLEVLSQRFQENELSYKRFHSVIVGVEKLFNMNVQGLVNKLRGSELSKLDRIDPRQAERMFSSKVWQQKLQLHKEYTDYVKGYVSSNEEILTKLDRLLLETSLLNSADYRELDEMPGMKEINLLIEQTKYYK</sequence>
<feature type="transmembrane region" description="Helical" evidence="1">
    <location>
        <begin position="40"/>
        <end position="60"/>
    </location>
</feature>
<comment type="caution">
    <text evidence="2">The sequence shown here is derived from an EMBL/GenBank/DDBJ whole genome shotgun (WGS) entry which is preliminary data.</text>
</comment>
<evidence type="ECO:0000313" key="2">
    <source>
        <dbReference type="EMBL" id="GIP17553.1"/>
    </source>
</evidence>
<accession>A0A919YVF9</accession>
<dbReference type="RefSeq" id="WP_213517002.1">
    <property type="nucleotide sequence ID" value="NZ_BOSE01000006.1"/>
</dbReference>
<feature type="transmembrane region" description="Helical" evidence="1">
    <location>
        <begin position="7"/>
        <end position="28"/>
    </location>
</feature>
<keyword evidence="1" id="KW-0812">Transmembrane</keyword>
<reference evidence="2" key="1">
    <citation type="submission" date="2021-03" db="EMBL/GenBank/DDBJ databases">
        <title>Antimicrobial resistance genes in bacteria isolated from Japanese honey, and their potential for conferring macrolide and lincosamide resistance in the American foulbrood pathogen Paenibacillus larvae.</title>
        <authorList>
            <person name="Okamoto M."/>
            <person name="Kumagai M."/>
            <person name="Kanamori H."/>
            <person name="Takamatsu D."/>
        </authorList>
    </citation>
    <scope>NUCLEOTIDE SEQUENCE</scope>
    <source>
        <strain evidence="2">J40TS1</strain>
    </source>
</reference>
<keyword evidence="1" id="KW-1133">Transmembrane helix</keyword>
<name>A0A919YVF9_9BACL</name>
<dbReference type="Proteomes" id="UP000683139">
    <property type="component" value="Unassembled WGS sequence"/>
</dbReference>